<dbReference type="EMBL" id="UFSP01000002">
    <property type="protein sequence ID" value="SSZ29753.1"/>
    <property type="molecule type" value="Genomic_DNA"/>
</dbReference>
<evidence type="ECO:0000313" key="2">
    <source>
        <dbReference type="Proteomes" id="UP000253728"/>
    </source>
</evidence>
<proteinExistence type="predicted"/>
<accession>A0A336NFW9</accession>
<dbReference type="Proteomes" id="UP000253728">
    <property type="component" value="Unassembled WGS sequence"/>
</dbReference>
<protein>
    <submittedName>
        <fullName evidence="1">Uncharacterized protein</fullName>
    </submittedName>
</protein>
<dbReference type="AlphaFoldDB" id="A0A336NFW9"/>
<gene>
    <name evidence="1" type="ORF">NCTC5908_01559</name>
</gene>
<reference evidence="1 2" key="1">
    <citation type="submission" date="2018-06" db="EMBL/GenBank/DDBJ databases">
        <authorList>
            <consortium name="Pathogen Informatics"/>
            <person name="Doyle S."/>
        </authorList>
    </citation>
    <scope>NUCLEOTIDE SEQUENCE [LARGE SCALE GENOMIC DNA]</scope>
    <source>
        <strain evidence="1 2">NCTC5908</strain>
    </source>
</reference>
<sequence length="59" mass="6990">MKYSSFTPETLNTFLQQHTATNNTFELLEGLCYWLRQCEPQQVVPALRLIKYNLKENKP</sequence>
<evidence type="ECO:0000313" key="1">
    <source>
        <dbReference type="EMBL" id="SSZ29753.1"/>
    </source>
</evidence>
<organism evidence="1 2">
    <name type="scientific">Aggregatibacter aphrophilus</name>
    <name type="common">Haemophilus aphrophilus</name>
    <dbReference type="NCBI Taxonomy" id="732"/>
    <lineage>
        <taxon>Bacteria</taxon>
        <taxon>Pseudomonadati</taxon>
        <taxon>Pseudomonadota</taxon>
        <taxon>Gammaproteobacteria</taxon>
        <taxon>Pasteurellales</taxon>
        <taxon>Pasteurellaceae</taxon>
        <taxon>Aggregatibacter</taxon>
    </lineage>
</organism>
<name>A0A336NFW9_AGGAP</name>